<dbReference type="HOGENOM" id="CLU_2904926_0_0_1"/>
<evidence type="ECO:0000313" key="3">
    <source>
        <dbReference type="Proteomes" id="UP000008370"/>
    </source>
</evidence>
<dbReference type="Proteomes" id="UP000008370">
    <property type="component" value="Unassembled WGS sequence"/>
</dbReference>
<keyword evidence="3" id="KW-1185">Reference proteome</keyword>
<evidence type="ECO:0000256" key="1">
    <source>
        <dbReference type="SAM" id="MobiDB-lite"/>
    </source>
</evidence>
<feature type="compositionally biased region" description="Polar residues" evidence="1">
    <location>
        <begin position="1"/>
        <end position="10"/>
    </location>
</feature>
<evidence type="ECO:0000313" key="2">
    <source>
        <dbReference type="EMBL" id="EKM54967.1"/>
    </source>
</evidence>
<organism evidence="2 3">
    <name type="scientific">Phanerochaete carnosa (strain HHB-10118-sp)</name>
    <name type="common">White-rot fungus</name>
    <name type="synonym">Peniophora carnosa</name>
    <dbReference type="NCBI Taxonomy" id="650164"/>
    <lineage>
        <taxon>Eukaryota</taxon>
        <taxon>Fungi</taxon>
        <taxon>Dikarya</taxon>
        <taxon>Basidiomycota</taxon>
        <taxon>Agaricomycotina</taxon>
        <taxon>Agaricomycetes</taxon>
        <taxon>Polyporales</taxon>
        <taxon>Phanerochaetaceae</taxon>
        <taxon>Phanerochaete</taxon>
    </lineage>
</organism>
<name>K5WWX2_PHACS</name>
<sequence length="62" mass="6863">MQSVRATTVPSARDSGTVASDGPFFSSPRYSTLSHAYSRRRVILLVDKTMCVKLTFRITKAP</sequence>
<reference evidence="2 3" key="1">
    <citation type="journal article" date="2012" name="BMC Genomics">
        <title>Comparative genomics of the white-rot fungi, Phanerochaete carnosa and P. chrysosporium, to elucidate the genetic basis of the distinct wood types they colonize.</title>
        <authorList>
            <person name="Suzuki H."/>
            <person name="MacDonald J."/>
            <person name="Syed K."/>
            <person name="Salamov A."/>
            <person name="Hori C."/>
            <person name="Aerts A."/>
            <person name="Henrissat B."/>
            <person name="Wiebenga A."/>
            <person name="vanKuyk P.A."/>
            <person name="Barry K."/>
            <person name="Lindquist E."/>
            <person name="LaButti K."/>
            <person name="Lapidus A."/>
            <person name="Lucas S."/>
            <person name="Coutinho P."/>
            <person name="Gong Y."/>
            <person name="Samejima M."/>
            <person name="Mahadevan R."/>
            <person name="Abou-Zaid M."/>
            <person name="de Vries R.P."/>
            <person name="Igarashi K."/>
            <person name="Yadav J.S."/>
            <person name="Grigoriev I.V."/>
            <person name="Master E.R."/>
        </authorList>
    </citation>
    <scope>NUCLEOTIDE SEQUENCE [LARGE SCALE GENOMIC DNA]</scope>
    <source>
        <strain evidence="2 3">HHB-10118-sp</strain>
    </source>
</reference>
<dbReference type="RefSeq" id="XP_007395316.1">
    <property type="nucleotide sequence ID" value="XM_007395254.1"/>
</dbReference>
<feature type="region of interest" description="Disordered" evidence="1">
    <location>
        <begin position="1"/>
        <end position="27"/>
    </location>
</feature>
<dbReference type="KEGG" id="pco:PHACADRAFT_255228"/>
<gene>
    <name evidence="2" type="ORF">PHACADRAFT_255228</name>
</gene>
<dbReference type="AlphaFoldDB" id="K5WWX2"/>
<proteinExistence type="predicted"/>
<protein>
    <submittedName>
        <fullName evidence="2">Uncharacterized protein</fullName>
    </submittedName>
</protein>
<dbReference type="GeneID" id="18916255"/>
<dbReference type="EMBL" id="JH930472">
    <property type="protein sequence ID" value="EKM54967.1"/>
    <property type="molecule type" value="Genomic_DNA"/>
</dbReference>
<dbReference type="InParanoid" id="K5WWX2"/>
<accession>K5WWX2</accession>